<dbReference type="CDD" id="cd22005">
    <property type="entry name" value="HMG-box_AtHMGB1-like"/>
    <property type="match status" value="1"/>
</dbReference>
<dbReference type="PANTHER" id="PTHR46261">
    <property type="entry name" value="HIGH MOBILITY GROUP B PROTEIN 4-RELATED"/>
    <property type="match status" value="1"/>
</dbReference>
<sequence length="372" mass="41498">MKNAKGKGAARTEKKEVSLPVEDRKIGKRKAALKASESSKKRVMKEKIIKKDPNKPKRPPSSFFVFLEEFRTIYKQEHPNMKAVSAVGKAGGEKWKSMSASNTFTRKTVRILFVKVLRKPGTVAPTGPGRALRACSMTLEICRVSHTNASVVDCRGPRCCLLLASWLYKWPADCFLTFLYWTWIWQEKAPYEAKAAKRKSDYGKLMTDYNKKQETDDGGGDQDDESGQSHGSKSKVNDQDDSDESVGRVIAGLPELLIEPLIIFGLRSCGTYSAVDGFFLTSADIDRLIRMKTAMTMTEFGTWADLAYDRSRPNILDLASDAFRLCLVSGGDFLKFAEVSVLLLVLLSSHVRFTRVSATGLSDYLSCIINRS</sequence>
<evidence type="ECO:0000256" key="1">
    <source>
        <dbReference type="ARBA" id="ARBA00004123"/>
    </source>
</evidence>
<evidence type="ECO:0000256" key="4">
    <source>
        <dbReference type="ARBA" id="ARBA00023242"/>
    </source>
</evidence>
<evidence type="ECO:0000256" key="3">
    <source>
        <dbReference type="ARBA" id="ARBA00023125"/>
    </source>
</evidence>
<dbReference type="PROSITE" id="PS50118">
    <property type="entry name" value="HMG_BOX_2"/>
    <property type="match status" value="1"/>
</dbReference>
<dbReference type="PANTHER" id="PTHR46261:SF14">
    <property type="entry name" value="HIGH MOBILITY GROUP B PROTEIN 1-LIKE ISOFORM X1"/>
    <property type="match status" value="1"/>
</dbReference>
<dbReference type="SUPFAM" id="SSF47095">
    <property type="entry name" value="HMG-box"/>
    <property type="match status" value="1"/>
</dbReference>
<feature type="region of interest" description="Disordered" evidence="6">
    <location>
        <begin position="211"/>
        <end position="243"/>
    </location>
</feature>
<dbReference type="InterPro" id="IPR031061">
    <property type="entry name" value="HMGB_plant"/>
</dbReference>
<evidence type="ECO:0000256" key="2">
    <source>
        <dbReference type="ARBA" id="ARBA00008774"/>
    </source>
</evidence>
<name>A0A5N5LQX8_9ROSI</name>
<accession>A0A5N5LQX8</accession>
<dbReference type="InterPro" id="IPR009071">
    <property type="entry name" value="HMG_box_dom"/>
</dbReference>
<dbReference type="GO" id="GO:0030527">
    <property type="term" value="F:structural constituent of chromatin"/>
    <property type="evidence" value="ECO:0007669"/>
    <property type="project" value="UniProtKB-ARBA"/>
</dbReference>
<dbReference type="AlphaFoldDB" id="A0A5N5LQX8"/>
<protein>
    <recommendedName>
        <fullName evidence="7">HMG box domain-containing protein</fullName>
    </recommendedName>
</protein>
<dbReference type="EMBL" id="VDCV01000008">
    <property type="protein sequence ID" value="KAB5544356.1"/>
    <property type="molecule type" value="Genomic_DNA"/>
</dbReference>
<reference evidence="9" key="1">
    <citation type="journal article" date="2019" name="Gigascience">
        <title>De novo genome assembly of the endangered Acer yangbiense, a plant species with extremely small populations endemic to Yunnan Province, China.</title>
        <authorList>
            <person name="Yang J."/>
            <person name="Wariss H.M."/>
            <person name="Tao L."/>
            <person name="Zhang R."/>
            <person name="Yun Q."/>
            <person name="Hollingsworth P."/>
            <person name="Dao Z."/>
            <person name="Luo G."/>
            <person name="Guo H."/>
            <person name="Ma Y."/>
            <person name="Sun W."/>
        </authorList>
    </citation>
    <scope>NUCLEOTIDE SEQUENCE [LARGE SCALE GENOMIC DNA]</scope>
    <source>
        <strain evidence="9">cv. br00</strain>
    </source>
</reference>
<organism evidence="8 9">
    <name type="scientific">Salix brachista</name>
    <dbReference type="NCBI Taxonomy" id="2182728"/>
    <lineage>
        <taxon>Eukaryota</taxon>
        <taxon>Viridiplantae</taxon>
        <taxon>Streptophyta</taxon>
        <taxon>Embryophyta</taxon>
        <taxon>Tracheophyta</taxon>
        <taxon>Spermatophyta</taxon>
        <taxon>Magnoliopsida</taxon>
        <taxon>eudicotyledons</taxon>
        <taxon>Gunneridae</taxon>
        <taxon>Pentapetalae</taxon>
        <taxon>rosids</taxon>
        <taxon>fabids</taxon>
        <taxon>Malpighiales</taxon>
        <taxon>Salicaceae</taxon>
        <taxon>Saliceae</taxon>
        <taxon>Salix</taxon>
    </lineage>
</organism>
<dbReference type="GO" id="GO:0005634">
    <property type="term" value="C:nucleus"/>
    <property type="evidence" value="ECO:0007669"/>
    <property type="project" value="UniProtKB-SubCell"/>
</dbReference>
<comment type="caution">
    <text evidence="8">The sequence shown here is derived from an EMBL/GenBank/DDBJ whole genome shotgun (WGS) entry which is preliminary data.</text>
</comment>
<evidence type="ECO:0000259" key="7">
    <source>
        <dbReference type="PROSITE" id="PS50118"/>
    </source>
</evidence>
<evidence type="ECO:0000256" key="5">
    <source>
        <dbReference type="PROSITE-ProRule" id="PRU00267"/>
    </source>
</evidence>
<dbReference type="Gene3D" id="1.10.30.10">
    <property type="entry name" value="High mobility group box domain"/>
    <property type="match status" value="1"/>
</dbReference>
<proteinExistence type="inferred from homology"/>
<dbReference type="GO" id="GO:0006325">
    <property type="term" value="P:chromatin organization"/>
    <property type="evidence" value="ECO:0007669"/>
    <property type="project" value="UniProtKB-ARBA"/>
</dbReference>
<feature type="compositionally biased region" description="Basic and acidic residues" evidence="6">
    <location>
        <begin position="10"/>
        <end position="25"/>
    </location>
</feature>
<dbReference type="Pfam" id="PF00505">
    <property type="entry name" value="HMG_box"/>
    <property type="match status" value="1"/>
</dbReference>
<feature type="DNA-binding region" description="HMG box" evidence="5">
    <location>
        <begin position="56"/>
        <end position="107"/>
    </location>
</feature>
<keyword evidence="4 5" id="KW-0539">Nucleus</keyword>
<feature type="compositionally biased region" description="Acidic residues" evidence="6">
    <location>
        <begin position="216"/>
        <end position="226"/>
    </location>
</feature>
<feature type="region of interest" description="Disordered" evidence="6">
    <location>
        <begin position="1"/>
        <end position="58"/>
    </location>
</feature>
<dbReference type="GO" id="GO:0003682">
    <property type="term" value="F:chromatin binding"/>
    <property type="evidence" value="ECO:0007669"/>
    <property type="project" value="UniProtKB-ARBA"/>
</dbReference>
<feature type="compositionally biased region" description="Basic and acidic residues" evidence="6">
    <location>
        <begin position="37"/>
        <end position="55"/>
    </location>
</feature>
<dbReference type="GO" id="GO:0003677">
    <property type="term" value="F:DNA binding"/>
    <property type="evidence" value="ECO:0007669"/>
    <property type="project" value="UniProtKB-UniRule"/>
</dbReference>
<keyword evidence="9" id="KW-1185">Reference proteome</keyword>
<feature type="domain" description="HMG box" evidence="7">
    <location>
        <begin position="56"/>
        <end position="107"/>
    </location>
</feature>
<dbReference type="GO" id="GO:0000785">
    <property type="term" value="C:chromatin"/>
    <property type="evidence" value="ECO:0007669"/>
    <property type="project" value="UniProtKB-ARBA"/>
</dbReference>
<evidence type="ECO:0000313" key="8">
    <source>
        <dbReference type="EMBL" id="KAB5544356.1"/>
    </source>
</evidence>
<comment type="subcellular location">
    <subcellularLocation>
        <location evidence="1">Nucleus</location>
    </subcellularLocation>
</comment>
<dbReference type="Proteomes" id="UP000326939">
    <property type="component" value="Chromosome 8"/>
</dbReference>
<comment type="similarity">
    <text evidence="2">Belongs to the HMGB family.</text>
</comment>
<gene>
    <name evidence="8" type="ORF">DKX38_012468</name>
</gene>
<dbReference type="SMART" id="SM00398">
    <property type="entry name" value="HMG"/>
    <property type="match status" value="1"/>
</dbReference>
<dbReference type="InterPro" id="IPR036910">
    <property type="entry name" value="HMG_box_dom_sf"/>
</dbReference>
<evidence type="ECO:0000313" key="9">
    <source>
        <dbReference type="Proteomes" id="UP000326939"/>
    </source>
</evidence>
<evidence type="ECO:0000256" key="6">
    <source>
        <dbReference type="SAM" id="MobiDB-lite"/>
    </source>
</evidence>
<keyword evidence="3 5" id="KW-0238">DNA-binding</keyword>